<evidence type="ECO:0000313" key="2">
    <source>
        <dbReference type="Proteomes" id="UP001597079"/>
    </source>
</evidence>
<keyword evidence="2" id="KW-1185">Reference proteome</keyword>
<dbReference type="EMBL" id="JBHUCX010000024">
    <property type="protein sequence ID" value="MFD1674952.1"/>
    <property type="molecule type" value="Genomic_DNA"/>
</dbReference>
<proteinExistence type="predicted"/>
<organism evidence="1 2">
    <name type="scientific">Alicyclobacillus fodiniaquatilis</name>
    <dbReference type="NCBI Taxonomy" id="1661150"/>
    <lineage>
        <taxon>Bacteria</taxon>
        <taxon>Bacillati</taxon>
        <taxon>Bacillota</taxon>
        <taxon>Bacilli</taxon>
        <taxon>Bacillales</taxon>
        <taxon>Alicyclobacillaceae</taxon>
        <taxon>Alicyclobacillus</taxon>
    </lineage>
</organism>
<sequence length="64" mass="6894">MAFMVVCKSCGHEQVWKDGAEYGKMYIEAVGSTIICGCGHGIGDDGGVMKEFKVPDVDPLDPRD</sequence>
<gene>
    <name evidence="1" type="ORF">ACFSB2_09615</name>
</gene>
<dbReference type="RefSeq" id="WP_377942823.1">
    <property type="nucleotide sequence ID" value="NZ_JBHUCX010000024.1"/>
</dbReference>
<comment type="caution">
    <text evidence="1">The sequence shown here is derived from an EMBL/GenBank/DDBJ whole genome shotgun (WGS) entry which is preliminary data.</text>
</comment>
<protein>
    <recommendedName>
        <fullName evidence="3">SR1 protein</fullName>
    </recommendedName>
</protein>
<evidence type="ECO:0000313" key="1">
    <source>
        <dbReference type="EMBL" id="MFD1674952.1"/>
    </source>
</evidence>
<reference evidence="2" key="1">
    <citation type="journal article" date="2019" name="Int. J. Syst. Evol. Microbiol.">
        <title>The Global Catalogue of Microorganisms (GCM) 10K type strain sequencing project: providing services to taxonomists for standard genome sequencing and annotation.</title>
        <authorList>
            <consortium name="The Broad Institute Genomics Platform"/>
            <consortium name="The Broad Institute Genome Sequencing Center for Infectious Disease"/>
            <person name="Wu L."/>
            <person name="Ma J."/>
        </authorList>
    </citation>
    <scope>NUCLEOTIDE SEQUENCE [LARGE SCALE GENOMIC DNA]</scope>
    <source>
        <strain evidence="2">CGMCC 1.12286</strain>
    </source>
</reference>
<evidence type="ECO:0008006" key="3">
    <source>
        <dbReference type="Google" id="ProtNLM"/>
    </source>
</evidence>
<dbReference type="Proteomes" id="UP001597079">
    <property type="component" value="Unassembled WGS sequence"/>
</dbReference>
<accession>A0ABW4JF91</accession>
<name>A0ABW4JF91_9BACL</name>